<evidence type="ECO:0000256" key="3">
    <source>
        <dbReference type="ARBA" id="ARBA00022438"/>
    </source>
</evidence>
<evidence type="ECO:0000256" key="10">
    <source>
        <dbReference type="ARBA" id="ARBA00022989"/>
    </source>
</evidence>
<evidence type="ECO:0000259" key="16">
    <source>
        <dbReference type="Pfam" id="PF00930"/>
    </source>
</evidence>
<name>A0A317XYT2_9BASI</name>
<dbReference type="InterPro" id="IPR050278">
    <property type="entry name" value="Serine_Prot_S9B/DPPIV"/>
</dbReference>
<evidence type="ECO:0000256" key="2">
    <source>
        <dbReference type="ARBA" id="ARBA00006150"/>
    </source>
</evidence>
<keyword evidence="4" id="KW-0926">Vacuole</keyword>
<accession>A0A317XYT2</accession>
<comment type="similarity">
    <text evidence="2">Belongs to the peptidase S9B family.</text>
</comment>
<keyword evidence="11 14" id="KW-0472">Membrane</keyword>
<keyword evidence="18" id="KW-1185">Reference proteome</keyword>
<evidence type="ECO:0000313" key="18">
    <source>
        <dbReference type="Proteomes" id="UP000246740"/>
    </source>
</evidence>
<keyword evidence="7" id="KW-0378">Hydrolase</keyword>
<dbReference type="FunFam" id="3.40.50.1820:FF:000003">
    <property type="entry name" value="Dipeptidyl peptidase 4"/>
    <property type="match status" value="1"/>
</dbReference>
<dbReference type="AlphaFoldDB" id="A0A317XYT2"/>
<evidence type="ECO:0000256" key="11">
    <source>
        <dbReference type="ARBA" id="ARBA00023136"/>
    </source>
</evidence>
<keyword evidence="8" id="KW-0720">Serine protease</keyword>
<dbReference type="STRING" id="1882483.A0A317XYT2"/>
<dbReference type="Gene3D" id="2.140.10.30">
    <property type="entry name" value="Dipeptidylpeptidase IV, N-terminal domain"/>
    <property type="match status" value="1"/>
</dbReference>
<comment type="subcellular location">
    <subcellularLocation>
        <location evidence="1">Vacuole membrane</location>
        <topology evidence="1">Single-pass type II membrane protein</topology>
    </subcellularLocation>
</comment>
<dbReference type="InterPro" id="IPR002471">
    <property type="entry name" value="Pept_S9_AS"/>
</dbReference>
<evidence type="ECO:0000256" key="14">
    <source>
        <dbReference type="SAM" id="Phobius"/>
    </source>
</evidence>
<evidence type="ECO:0000259" key="15">
    <source>
        <dbReference type="Pfam" id="PF00326"/>
    </source>
</evidence>
<dbReference type="Pfam" id="PF00930">
    <property type="entry name" value="DPPIV_N"/>
    <property type="match status" value="1"/>
</dbReference>
<dbReference type="GO" id="GO:0004177">
    <property type="term" value="F:aminopeptidase activity"/>
    <property type="evidence" value="ECO:0007669"/>
    <property type="project" value="UniProtKB-KW"/>
</dbReference>
<dbReference type="InterPro" id="IPR002469">
    <property type="entry name" value="Peptidase_S9B_N"/>
</dbReference>
<keyword evidence="10 14" id="KW-1133">Transmembrane helix</keyword>
<feature type="transmembrane region" description="Helical" evidence="14">
    <location>
        <begin position="129"/>
        <end position="151"/>
    </location>
</feature>
<evidence type="ECO:0000256" key="13">
    <source>
        <dbReference type="SAM" id="MobiDB-lite"/>
    </source>
</evidence>
<evidence type="ECO:0000256" key="4">
    <source>
        <dbReference type="ARBA" id="ARBA00022554"/>
    </source>
</evidence>
<dbReference type="OrthoDB" id="16520at2759"/>
<evidence type="ECO:0000313" key="17">
    <source>
        <dbReference type="EMBL" id="PWZ03434.1"/>
    </source>
</evidence>
<dbReference type="GO" id="GO:0004252">
    <property type="term" value="F:serine-type endopeptidase activity"/>
    <property type="evidence" value="ECO:0007669"/>
    <property type="project" value="InterPro"/>
</dbReference>
<evidence type="ECO:0000256" key="9">
    <source>
        <dbReference type="ARBA" id="ARBA00022968"/>
    </source>
</evidence>
<feature type="region of interest" description="Disordered" evidence="13">
    <location>
        <begin position="1077"/>
        <end position="1106"/>
    </location>
</feature>
<dbReference type="GO" id="GO:0008239">
    <property type="term" value="F:dipeptidyl-peptidase activity"/>
    <property type="evidence" value="ECO:0007669"/>
    <property type="project" value="TreeGrafter"/>
</dbReference>
<keyword evidence="3" id="KW-0031">Aminopeptidase</keyword>
<dbReference type="PROSITE" id="PS00708">
    <property type="entry name" value="PRO_ENDOPEP_SER"/>
    <property type="match status" value="1"/>
</dbReference>
<keyword evidence="9" id="KW-0735">Signal-anchor</keyword>
<dbReference type="InterPro" id="IPR029058">
    <property type="entry name" value="AB_hydrolase_fold"/>
</dbReference>
<evidence type="ECO:0000256" key="12">
    <source>
        <dbReference type="ARBA" id="ARBA00023180"/>
    </source>
</evidence>
<proteinExistence type="inferred from homology"/>
<evidence type="ECO:0000256" key="1">
    <source>
        <dbReference type="ARBA" id="ARBA00004576"/>
    </source>
</evidence>
<feature type="domain" description="Dipeptidylpeptidase IV N-terminal" evidence="16">
    <location>
        <begin position="348"/>
        <end position="785"/>
    </location>
</feature>
<dbReference type="PANTHER" id="PTHR11731">
    <property type="entry name" value="PROTEASE FAMILY S9B,C DIPEPTIDYL-PEPTIDASE IV-RELATED"/>
    <property type="match status" value="1"/>
</dbReference>
<reference evidence="17 18" key="1">
    <citation type="journal article" date="2018" name="Mol. Biol. Evol.">
        <title>Broad Genomic Sampling Reveals a Smut Pathogenic Ancestry of the Fungal Clade Ustilaginomycotina.</title>
        <authorList>
            <person name="Kijpornyongpan T."/>
            <person name="Mondo S.J."/>
            <person name="Barry K."/>
            <person name="Sandor L."/>
            <person name="Lee J."/>
            <person name="Lipzen A."/>
            <person name="Pangilinan J."/>
            <person name="LaButti K."/>
            <person name="Hainaut M."/>
            <person name="Henrissat B."/>
            <person name="Grigoriev I.V."/>
            <person name="Spatafora J.W."/>
            <person name="Aime M.C."/>
        </authorList>
    </citation>
    <scope>NUCLEOTIDE SEQUENCE [LARGE SCALE GENOMIC DNA]</scope>
    <source>
        <strain evidence="17 18">MCA 3645</strain>
    </source>
</reference>
<keyword evidence="12" id="KW-0325">Glycoprotein</keyword>
<dbReference type="Gene3D" id="3.40.50.1820">
    <property type="entry name" value="alpha/beta hydrolase"/>
    <property type="match status" value="1"/>
</dbReference>
<evidence type="ECO:0000256" key="7">
    <source>
        <dbReference type="ARBA" id="ARBA00022801"/>
    </source>
</evidence>
<dbReference type="PANTHER" id="PTHR11731:SF200">
    <property type="entry name" value="DIPEPTIDYL PEPTIDASE 10, ISOFORM B"/>
    <property type="match status" value="1"/>
</dbReference>
<dbReference type="Pfam" id="PF00326">
    <property type="entry name" value="Peptidase_S9"/>
    <property type="match status" value="1"/>
</dbReference>
<dbReference type="SUPFAM" id="SSF82171">
    <property type="entry name" value="DPP6 N-terminal domain-like"/>
    <property type="match status" value="1"/>
</dbReference>
<dbReference type="GO" id="GO:0006508">
    <property type="term" value="P:proteolysis"/>
    <property type="evidence" value="ECO:0007669"/>
    <property type="project" value="UniProtKB-KW"/>
</dbReference>
<feature type="region of interest" description="Disordered" evidence="13">
    <location>
        <begin position="1"/>
        <end position="75"/>
    </location>
</feature>
<evidence type="ECO:0000256" key="5">
    <source>
        <dbReference type="ARBA" id="ARBA00022670"/>
    </source>
</evidence>
<dbReference type="EMBL" id="KZ819188">
    <property type="protein sequence ID" value="PWZ03434.1"/>
    <property type="molecule type" value="Genomic_DNA"/>
</dbReference>
<dbReference type="SUPFAM" id="SSF53474">
    <property type="entry name" value="alpha/beta-Hydrolases"/>
    <property type="match status" value="1"/>
</dbReference>
<dbReference type="FunCoup" id="A0A317XYT2">
    <property type="interactions" value="96"/>
</dbReference>
<organism evidence="17 18">
    <name type="scientific">Testicularia cyperi</name>
    <dbReference type="NCBI Taxonomy" id="1882483"/>
    <lineage>
        <taxon>Eukaryota</taxon>
        <taxon>Fungi</taxon>
        <taxon>Dikarya</taxon>
        <taxon>Basidiomycota</taxon>
        <taxon>Ustilaginomycotina</taxon>
        <taxon>Ustilaginomycetes</taxon>
        <taxon>Ustilaginales</taxon>
        <taxon>Anthracoideaceae</taxon>
        <taxon>Testicularia</taxon>
    </lineage>
</organism>
<feature type="domain" description="Peptidase S9 prolyl oligopeptidase catalytic" evidence="15">
    <location>
        <begin position="877"/>
        <end position="1076"/>
    </location>
</feature>
<keyword evidence="6 14" id="KW-0812">Transmembrane</keyword>
<keyword evidence="5" id="KW-0645">Protease</keyword>
<gene>
    <name evidence="17" type="ORF">BCV70DRAFT_197644</name>
</gene>
<dbReference type="GO" id="GO:0005774">
    <property type="term" value="C:vacuolar membrane"/>
    <property type="evidence" value="ECO:0007669"/>
    <property type="project" value="UniProtKB-SubCell"/>
</dbReference>
<dbReference type="Proteomes" id="UP000246740">
    <property type="component" value="Unassembled WGS sequence"/>
</dbReference>
<protein>
    <recommendedName>
        <fullName evidence="19">Dipeptidyl aminopeptidase B</fullName>
    </recommendedName>
</protein>
<evidence type="ECO:0008006" key="19">
    <source>
        <dbReference type="Google" id="ProtNLM"/>
    </source>
</evidence>
<dbReference type="InterPro" id="IPR001375">
    <property type="entry name" value="Peptidase_S9_cat"/>
</dbReference>
<evidence type="ECO:0000256" key="8">
    <source>
        <dbReference type="ARBA" id="ARBA00022825"/>
    </source>
</evidence>
<dbReference type="GO" id="GO:0005886">
    <property type="term" value="C:plasma membrane"/>
    <property type="evidence" value="ECO:0007669"/>
    <property type="project" value="TreeGrafter"/>
</dbReference>
<dbReference type="InParanoid" id="A0A317XYT2"/>
<evidence type="ECO:0000256" key="6">
    <source>
        <dbReference type="ARBA" id="ARBA00022692"/>
    </source>
</evidence>
<sequence length="1106" mass="121681">MPRTSLRAPAPRPSYDSQATASDATLDLQDADEKAPLPRYTDEDDNDTSAAAQPLYPPRSTSRKHTDPQDDIDDDDIVRIRLDDDEQVSLMQADRDGRSLDAGGRGGPAWARLAGSAGRFAKRRRPVSAGCLICAGVLLGFFLGVPALQWLSGASSSVGSAASSLFNPHKGEDVVSDTRLDAGSSSSSASSQGYNTSFWKQGVSSNDQAGRYGLSNAAVFQLDFQDPGWDTVAQASSGTGLSVEEVTSFKTHDGKDLMPLDMDTVFGGTLVPLTSDLVWSEEDPDEGVFTHVDWNTRDIWLEDVTHARHEKTGQGKVASFGGKVRLLEGKNVLDARGQMLTWTSFKISPDMKWVLFFSDESQQWRYSKHSHLWLHNVVEKQTMALGAGAKVPPKVSYAEWAPRKAGVSSSDPPGIAFVENNDLYFIPRAGEAAVQVTHDGAETIFNAVPDWVYEEEVYGGESVMWFSPGGTKLVYLRLDETAVPVYEFPVYNPNKYLPGKTTPYQEMVKMKYPKPGFPNPIVSVHVIDLDEIKEATRKGAAVKPTQYTLHGPRSDKGKITDEVDRILSSDAGIKNRLVSEVKWVSDDQLVLRETDRYSDVMRIVLFDLAKQSLPKPSPEAKADVEGKVVRRQDARKDQSGWIRAGQTIEPLSHHDLSVGSTAYLDVLVSPEGYRHLAFFESAASDTAVFLTAGQWEIDELKHVDAKRGKAYFIAARPTPALRNLYSVDLPDWKKVGTTTAAPVADSKPKEPTALTDVAKFGSYDANFDPKGAYYVLNYKGPDVPYQKVVGVDDPKFELGLEDNQLLRQISSQYVKPSNVFYSLALNSTTSEGKPVLASVKEIRPHDFDASGATRYPVLMRVYGGPDSQLVDARWNRADWHQYVASTLGYIVVVVDGRGTGFRGQQHRASVASNLGKLEAKDVNDAAHLIATLPYVDETRIGLWGWSYGGYLTGKSVELNTGIFSLAASVAPVTRWELYDSIYTERYMKSPVENQKGYSTSEIHVTPGFTKTKYLLMQGSADDNVHFSNSAHLLDLLTKAKTRGFRFRMFTDSAHSISVRGAYRELFEELSAFLADNWGPGGRRQPPSTTPQGGKGKGRQGLHNSVE</sequence>